<dbReference type="InterPro" id="IPR035965">
    <property type="entry name" value="PAS-like_dom_sf"/>
</dbReference>
<dbReference type="PANTHER" id="PTHR45339:SF3">
    <property type="entry name" value="HISTIDINE KINASE"/>
    <property type="match status" value="1"/>
</dbReference>
<keyword evidence="12" id="KW-0812">Transmembrane</keyword>
<dbReference type="PROSITE" id="PS50109">
    <property type="entry name" value="HIS_KIN"/>
    <property type="match status" value="1"/>
</dbReference>
<dbReference type="CDD" id="cd17546">
    <property type="entry name" value="REC_hyHK_CKI1_RcsC-like"/>
    <property type="match status" value="1"/>
</dbReference>
<dbReference type="PANTHER" id="PTHR45339">
    <property type="entry name" value="HYBRID SIGNAL TRANSDUCTION HISTIDINE KINASE J"/>
    <property type="match status" value="1"/>
</dbReference>
<dbReference type="Pfam" id="PF08448">
    <property type="entry name" value="PAS_4"/>
    <property type="match status" value="1"/>
</dbReference>
<evidence type="ECO:0000256" key="12">
    <source>
        <dbReference type="SAM" id="Phobius"/>
    </source>
</evidence>
<dbReference type="NCBIfam" id="TIGR00229">
    <property type="entry name" value="sensory_box"/>
    <property type="match status" value="1"/>
</dbReference>
<evidence type="ECO:0000313" key="19">
    <source>
        <dbReference type="Proteomes" id="UP001161276"/>
    </source>
</evidence>
<dbReference type="SMART" id="SM00388">
    <property type="entry name" value="HisKA"/>
    <property type="match status" value="1"/>
</dbReference>
<dbReference type="Pfam" id="PF00072">
    <property type="entry name" value="Response_reg"/>
    <property type="match status" value="1"/>
</dbReference>
<reference evidence="18" key="1">
    <citation type="submission" date="2022-09" db="EMBL/GenBank/DDBJ databases">
        <title>Intensive care unit water sources are persistently colonized with multi-drug resistant bacteria and are the site of extensive horizontal gene transfer of antibiotic resistance genes.</title>
        <authorList>
            <person name="Diorio-Toth L."/>
        </authorList>
    </citation>
    <scope>NUCLEOTIDE SEQUENCE</scope>
    <source>
        <strain evidence="18">GD03676</strain>
    </source>
</reference>
<keyword evidence="6" id="KW-0902">Two-component regulatory system</keyword>
<comment type="caution">
    <text evidence="18">The sequence shown here is derived from an EMBL/GenBank/DDBJ whole genome shotgun (WGS) entry which is preliminary data.</text>
</comment>
<organism evidence="18 19">
    <name type="scientific">Achromobacter marplatensis</name>
    <dbReference type="NCBI Taxonomy" id="470868"/>
    <lineage>
        <taxon>Bacteria</taxon>
        <taxon>Pseudomonadati</taxon>
        <taxon>Pseudomonadota</taxon>
        <taxon>Betaproteobacteria</taxon>
        <taxon>Burkholderiales</taxon>
        <taxon>Alcaligenaceae</taxon>
        <taxon>Achromobacter</taxon>
    </lineage>
</organism>
<dbReference type="Gene3D" id="3.40.50.2300">
    <property type="match status" value="1"/>
</dbReference>
<evidence type="ECO:0000256" key="2">
    <source>
        <dbReference type="ARBA" id="ARBA00012438"/>
    </source>
</evidence>
<evidence type="ECO:0000313" key="18">
    <source>
        <dbReference type="EMBL" id="MDH2053258.1"/>
    </source>
</evidence>
<evidence type="ECO:0000256" key="9">
    <source>
        <dbReference type="ARBA" id="ARBA00070152"/>
    </source>
</evidence>
<feature type="domain" description="Response regulatory" evidence="15">
    <location>
        <begin position="956"/>
        <end position="1075"/>
    </location>
</feature>
<dbReference type="Pfam" id="PF00497">
    <property type="entry name" value="SBP_bac_3"/>
    <property type="match status" value="2"/>
</dbReference>
<dbReference type="Gene3D" id="3.40.190.10">
    <property type="entry name" value="Periplasmic binding protein-like II"/>
    <property type="match status" value="4"/>
</dbReference>
<name>A0AA42WF22_9BURK</name>
<dbReference type="InterPro" id="IPR001789">
    <property type="entry name" value="Sig_transdc_resp-reg_receiver"/>
</dbReference>
<evidence type="ECO:0000259" key="17">
    <source>
        <dbReference type="PROSITE" id="PS50894"/>
    </source>
</evidence>
<dbReference type="SMART" id="SM00448">
    <property type="entry name" value="REC"/>
    <property type="match status" value="1"/>
</dbReference>
<keyword evidence="12" id="KW-1133">Transmembrane helix</keyword>
<evidence type="ECO:0000256" key="4">
    <source>
        <dbReference type="ARBA" id="ARBA00022729"/>
    </source>
</evidence>
<feature type="modified residue" description="Phosphohistidine" evidence="10">
    <location>
        <position position="1146"/>
    </location>
</feature>
<gene>
    <name evidence="18" type="ORF">N5K24_22815</name>
</gene>
<dbReference type="EC" id="2.7.13.3" evidence="2"/>
<feature type="domain" description="HPt" evidence="17">
    <location>
        <begin position="1107"/>
        <end position="1203"/>
    </location>
</feature>
<dbReference type="Pfam" id="PF02518">
    <property type="entry name" value="HATPase_c"/>
    <property type="match status" value="1"/>
</dbReference>
<dbReference type="SUPFAM" id="SSF52172">
    <property type="entry name" value="CheY-like"/>
    <property type="match status" value="1"/>
</dbReference>
<protein>
    <recommendedName>
        <fullName evidence="9">Virulence sensor protein BvgS</fullName>
        <ecNumber evidence="2">2.7.13.3</ecNumber>
    </recommendedName>
</protein>
<keyword evidence="3 11" id="KW-0597">Phosphoprotein</keyword>
<comment type="function">
    <text evidence="8">Member of the two-component regulatory system BvgS/BvgA. Phosphorylates BvgA via a four-step phosphorelay in response to environmental signals.</text>
</comment>
<dbReference type="InterPro" id="IPR008207">
    <property type="entry name" value="Sig_transdc_His_kin_Hpt_dom"/>
</dbReference>
<evidence type="ECO:0000259" key="15">
    <source>
        <dbReference type="PROSITE" id="PS50110"/>
    </source>
</evidence>
<dbReference type="SUPFAM" id="SSF47384">
    <property type="entry name" value="Homodimeric domain of signal transducing histidine kinase"/>
    <property type="match status" value="1"/>
</dbReference>
<dbReference type="InterPro" id="IPR004358">
    <property type="entry name" value="Sig_transdc_His_kin-like_C"/>
</dbReference>
<dbReference type="InterPro" id="IPR011006">
    <property type="entry name" value="CheY-like_superfamily"/>
</dbReference>
<dbReference type="EMBL" id="JAOCKG010000012">
    <property type="protein sequence ID" value="MDH2053258.1"/>
    <property type="molecule type" value="Genomic_DNA"/>
</dbReference>
<dbReference type="PROSITE" id="PS50112">
    <property type="entry name" value="PAS"/>
    <property type="match status" value="1"/>
</dbReference>
<feature type="modified residue" description="4-aspartylphosphate" evidence="11">
    <location>
        <position position="1005"/>
    </location>
</feature>
<evidence type="ECO:0000256" key="10">
    <source>
        <dbReference type="PROSITE-ProRule" id="PRU00110"/>
    </source>
</evidence>
<dbReference type="GO" id="GO:0005524">
    <property type="term" value="F:ATP binding"/>
    <property type="evidence" value="ECO:0007669"/>
    <property type="project" value="UniProtKB-KW"/>
</dbReference>
<dbReference type="InterPro" id="IPR003661">
    <property type="entry name" value="HisK_dim/P_dom"/>
</dbReference>
<dbReference type="InterPro" id="IPR001638">
    <property type="entry name" value="Solute-binding_3/MltF_N"/>
</dbReference>
<dbReference type="PRINTS" id="PR00344">
    <property type="entry name" value="BCTRLSENSOR"/>
</dbReference>
<keyword evidence="12" id="KW-0472">Membrane</keyword>
<dbReference type="InterPro" id="IPR000014">
    <property type="entry name" value="PAS"/>
</dbReference>
<dbReference type="InterPro" id="IPR003594">
    <property type="entry name" value="HATPase_dom"/>
</dbReference>
<evidence type="ECO:0000259" key="16">
    <source>
        <dbReference type="PROSITE" id="PS50112"/>
    </source>
</evidence>
<dbReference type="SUPFAM" id="SSF55874">
    <property type="entry name" value="ATPase domain of HSP90 chaperone/DNA topoisomerase II/histidine kinase"/>
    <property type="match status" value="1"/>
</dbReference>
<keyword evidence="7" id="KW-0843">Virulence</keyword>
<keyword evidence="4 13" id="KW-0732">Signal</keyword>
<keyword evidence="5" id="KW-0547">Nucleotide-binding</keyword>
<dbReference type="Gene3D" id="3.30.565.10">
    <property type="entry name" value="Histidine kinase-like ATPase, C-terminal domain"/>
    <property type="match status" value="1"/>
</dbReference>
<evidence type="ECO:0000256" key="1">
    <source>
        <dbReference type="ARBA" id="ARBA00000085"/>
    </source>
</evidence>
<dbReference type="Proteomes" id="UP001161276">
    <property type="component" value="Unassembled WGS sequence"/>
</dbReference>
<dbReference type="SUPFAM" id="SSF53850">
    <property type="entry name" value="Periplasmic binding protein-like II"/>
    <property type="match status" value="2"/>
</dbReference>
<dbReference type="InterPro" id="IPR013656">
    <property type="entry name" value="PAS_4"/>
</dbReference>
<dbReference type="CDD" id="cd00088">
    <property type="entry name" value="HPT"/>
    <property type="match status" value="1"/>
</dbReference>
<feature type="chain" id="PRO_5041459800" description="Virulence sensor protein BvgS" evidence="13">
    <location>
        <begin position="24"/>
        <end position="1207"/>
    </location>
</feature>
<evidence type="ECO:0000256" key="3">
    <source>
        <dbReference type="ARBA" id="ARBA00022553"/>
    </source>
</evidence>
<dbReference type="Gene3D" id="1.10.287.130">
    <property type="match status" value="1"/>
</dbReference>
<dbReference type="CDD" id="cd13705">
    <property type="entry name" value="PBP2_BvgS_D1"/>
    <property type="match status" value="1"/>
</dbReference>
<dbReference type="SUPFAM" id="SSF55785">
    <property type="entry name" value="PYP-like sensor domain (PAS domain)"/>
    <property type="match status" value="1"/>
</dbReference>
<dbReference type="SMART" id="SM00387">
    <property type="entry name" value="HATPase_c"/>
    <property type="match status" value="1"/>
</dbReference>
<dbReference type="InterPro" id="IPR049870">
    <property type="entry name" value="BvgS-like_periplasmic1"/>
</dbReference>
<dbReference type="SUPFAM" id="SSF47226">
    <property type="entry name" value="Histidine-containing phosphotransfer domain, HPT domain"/>
    <property type="match status" value="1"/>
</dbReference>
<dbReference type="InterPro" id="IPR049871">
    <property type="entry name" value="BvgS-like_periplasmic2"/>
</dbReference>
<feature type="domain" description="PAS" evidence="16">
    <location>
        <begin position="569"/>
        <end position="617"/>
    </location>
</feature>
<dbReference type="CDD" id="cd13707">
    <property type="entry name" value="PBP2_BvgS_D2"/>
    <property type="match status" value="1"/>
</dbReference>
<proteinExistence type="predicted"/>
<feature type="transmembrane region" description="Helical" evidence="12">
    <location>
        <begin position="527"/>
        <end position="551"/>
    </location>
</feature>
<dbReference type="FunFam" id="3.30.565.10:FF:000010">
    <property type="entry name" value="Sensor histidine kinase RcsC"/>
    <property type="match status" value="1"/>
</dbReference>
<evidence type="ECO:0000256" key="6">
    <source>
        <dbReference type="ARBA" id="ARBA00023012"/>
    </source>
</evidence>
<evidence type="ECO:0000256" key="5">
    <source>
        <dbReference type="ARBA" id="ARBA00022741"/>
    </source>
</evidence>
<dbReference type="GO" id="GO:0005886">
    <property type="term" value="C:plasma membrane"/>
    <property type="evidence" value="ECO:0007669"/>
    <property type="project" value="UniProtKB-SubCell"/>
</dbReference>
<dbReference type="Gene3D" id="3.30.450.20">
    <property type="entry name" value="PAS domain"/>
    <property type="match status" value="1"/>
</dbReference>
<dbReference type="CDD" id="cd00082">
    <property type="entry name" value="HisKA"/>
    <property type="match status" value="1"/>
</dbReference>
<dbReference type="InterPro" id="IPR036097">
    <property type="entry name" value="HisK_dim/P_sf"/>
</dbReference>
<evidence type="ECO:0000256" key="7">
    <source>
        <dbReference type="ARBA" id="ARBA00023026"/>
    </source>
</evidence>
<evidence type="ECO:0000256" key="11">
    <source>
        <dbReference type="PROSITE-ProRule" id="PRU00169"/>
    </source>
</evidence>
<comment type="catalytic activity">
    <reaction evidence="1">
        <text>ATP + protein L-histidine = ADP + protein N-phospho-L-histidine.</text>
        <dbReference type="EC" id="2.7.13.3"/>
    </reaction>
</comment>
<evidence type="ECO:0000256" key="8">
    <source>
        <dbReference type="ARBA" id="ARBA00058004"/>
    </source>
</evidence>
<sequence length="1207" mass="131128">MTVRRLFFFALFWLLGAATPALAQTQQPLLLTVQSQVHLQRAVPAISDDDWRWLRQKQELVLGVVQEDRAPFEIVYRDGTYKGITADVSTLTAQLLGLNLRLLSYPTREAALKALDQKTVDMVGGEAHPDDHRVAAFSSPFIVDHVAIFKRAVDTRDLPAALDGLEVAVGADDTLAAEVAARYPKAKIVRYASTDEGLGALAFGHADVYVDGALAAYYSINRSFFDYVKFSRYTEIATRYSYALALDNDRLRGLVDQAIAAIGQTLPEIARSWAGSGFIPGSRNISFTPDELRWIEAHPKLRVVLNDDLAPAAFFNSNKAFSGLASDLLEMVTFQTGIQFDAFSRKGSFPEQIKAIADGEADIAMMTPTVEREQVLRFSQPFSVDPLVLVTRRDLAGQGQPVRKLAIGGGHTAAELAPPRFPTASLVEASSSLDAMNRVHAGQADGAVLALPAARYYIGRLFKDELAISDVLDSPPVALSFAVRRNDPELQSILNKTLAILTPYQMSAFANRWKAEPGMSGETWRDYGVIIAQVVGAAALLLLGVLVWVAMLRRQIRAKAQAKQALKEQLQFVKTLIDSMPPPIYVRDGEGRMLVCNRSYLKAMGLQAADVLDKTALELPPAEFEAAADFHDTYMQAMRKGEMISGVHRVRIRGVETWVDHWAQPFENAAGVPSGVICGWLDITEHHNLVQEFAAAKDLADAASRAKTTFLATMSHEIRTPMNAIIGVLELALKRADDAPIDRNSIEIAYASAQGLLTLIGDILDIARIESGRLSLTPARAGLREQVESVARVFDGLARQKGLRLLLEMDASIQTDVLIDALRFKQVLSNLVGNAIHYTHGGHVRIHVEGHAVESSLLQVDIAVEDTGIGISEADQQRLFKPFAQVGREAGATGGTGLGLVISRSLCEMMGGRLTLESAPGVGTTVRVSLRLQTLPAVPAADLPPRQQPMPPRVLQILVVDDHSVSRQILAQQLRFLGHEVEDAPDGVAALEKWRMHPFDAVITDCRMPGMDGAALAGAIRQEEAQRNADRTLIIGVTADAQPEEIERYVQGGMDECLVKPVGLDTLGARLAHHLSVMAQPEPARGGIRADAPLFDLAPLLEIAGGDDGRHWALLEELIRTNREDIAKVQARAEQGNLMQVAELAHRIQGAASILKATSLVQACAEVERLCHQGGAAEAPALASSIQALTQAVLALEQGLLSQRGKR</sequence>
<dbReference type="CDD" id="cd00130">
    <property type="entry name" value="PAS"/>
    <property type="match status" value="1"/>
</dbReference>
<evidence type="ECO:0000259" key="14">
    <source>
        <dbReference type="PROSITE" id="PS50109"/>
    </source>
</evidence>
<dbReference type="RefSeq" id="WP_280028675.1">
    <property type="nucleotide sequence ID" value="NZ_JAOCKG010000012.1"/>
</dbReference>
<evidence type="ECO:0000256" key="13">
    <source>
        <dbReference type="SAM" id="SignalP"/>
    </source>
</evidence>
<dbReference type="InterPro" id="IPR036641">
    <property type="entry name" value="HPT_dom_sf"/>
</dbReference>
<dbReference type="AlphaFoldDB" id="A0AA42WF22"/>
<dbReference type="Gene3D" id="1.20.120.160">
    <property type="entry name" value="HPT domain"/>
    <property type="match status" value="1"/>
</dbReference>
<feature type="domain" description="Histidine kinase" evidence="14">
    <location>
        <begin position="713"/>
        <end position="934"/>
    </location>
</feature>
<dbReference type="Pfam" id="PF00512">
    <property type="entry name" value="HisKA"/>
    <property type="match status" value="1"/>
</dbReference>
<dbReference type="GO" id="GO:0000155">
    <property type="term" value="F:phosphorelay sensor kinase activity"/>
    <property type="evidence" value="ECO:0007669"/>
    <property type="project" value="InterPro"/>
</dbReference>
<dbReference type="InterPro" id="IPR005467">
    <property type="entry name" value="His_kinase_dom"/>
</dbReference>
<accession>A0AA42WF22</accession>
<dbReference type="PROSITE" id="PS50110">
    <property type="entry name" value="RESPONSE_REGULATORY"/>
    <property type="match status" value="1"/>
</dbReference>
<dbReference type="Pfam" id="PF01627">
    <property type="entry name" value="Hpt"/>
    <property type="match status" value="1"/>
</dbReference>
<dbReference type="SMART" id="SM00062">
    <property type="entry name" value="PBPb"/>
    <property type="match status" value="2"/>
</dbReference>
<dbReference type="PROSITE" id="PS50894">
    <property type="entry name" value="HPT"/>
    <property type="match status" value="1"/>
</dbReference>
<feature type="signal peptide" evidence="13">
    <location>
        <begin position="1"/>
        <end position="23"/>
    </location>
</feature>
<dbReference type="InterPro" id="IPR036890">
    <property type="entry name" value="HATPase_C_sf"/>
</dbReference>
<dbReference type="SMART" id="SM00091">
    <property type="entry name" value="PAS"/>
    <property type="match status" value="1"/>
</dbReference>